<dbReference type="RefSeq" id="WP_207350372.1">
    <property type="nucleotide sequence ID" value="NZ_JAFMPY010000007.1"/>
</dbReference>
<evidence type="ECO:0000256" key="1">
    <source>
        <dbReference type="ARBA" id="ARBA00023015"/>
    </source>
</evidence>
<accession>A0ABS3J234</accession>
<proteinExistence type="predicted"/>
<keyword evidence="6" id="KW-1185">Reference proteome</keyword>
<dbReference type="Gene3D" id="1.10.10.60">
    <property type="entry name" value="Homeodomain-like"/>
    <property type="match status" value="1"/>
</dbReference>
<keyword evidence="3" id="KW-0804">Transcription</keyword>
<dbReference type="SMART" id="SM00342">
    <property type="entry name" value="HTH_ARAC"/>
    <property type="match status" value="1"/>
</dbReference>
<keyword evidence="1" id="KW-0805">Transcription regulation</keyword>
<name>A0ABS3J234_9HYPH</name>
<dbReference type="PANTHER" id="PTHR47893:SF1">
    <property type="entry name" value="REGULATORY PROTEIN PCHR"/>
    <property type="match status" value="1"/>
</dbReference>
<dbReference type="PANTHER" id="PTHR47893">
    <property type="entry name" value="REGULATORY PROTEIN PCHR"/>
    <property type="match status" value="1"/>
</dbReference>
<evidence type="ECO:0000313" key="5">
    <source>
        <dbReference type="EMBL" id="MBO0903735.1"/>
    </source>
</evidence>
<evidence type="ECO:0000256" key="2">
    <source>
        <dbReference type="ARBA" id="ARBA00023125"/>
    </source>
</evidence>
<dbReference type="InterPro" id="IPR053142">
    <property type="entry name" value="PchR_regulatory_protein"/>
</dbReference>
<sequence>MNAADDLAEETIAASRIADASAIVGRKFVWLRGGAVEDGAALKGQYRLTELRPGLVLHASDTTELADLDTRIEQRSGVTFYLFLKGAVDATIDGRPIMPASEGDGASVRAAVMVRTRPTVFSRRSRRGEHLRKVNVTASHQWLADCGLADPKRAPVIAEFCRTHLARHGWRPGASMIAIGEQILRPPSYEPALQKLYLESRALELIAEGLGQLDMRRACWATGHVGLRDLHRMRRIEDFLRELANPAPSLDEIAAATGASVSTLQRLFHSVHGMSAFDYVRRRNLNRARRAIEQEGLSVAEAAHLAGYRSASNFSTAFKRHFGISPGSVR</sequence>
<feature type="domain" description="HTH araC/xylS-type" evidence="4">
    <location>
        <begin position="234"/>
        <end position="330"/>
    </location>
</feature>
<dbReference type="InterPro" id="IPR009057">
    <property type="entry name" value="Homeodomain-like_sf"/>
</dbReference>
<dbReference type="InterPro" id="IPR018060">
    <property type="entry name" value="HTH_AraC"/>
</dbReference>
<keyword evidence="2" id="KW-0238">DNA-binding</keyword>
<protein>
    <submittedName>
        <fullName evidence="5">Helix-turn-helix transcriptional regulator</fullName>
    </submittedName>
</protein>
<gene>
    <name evidence="5" type="ORF">J1C47_08775</name>
</gene>
<dbReference type="Proteomes" id="UP000664288">
    <property type="component" value="Unassembled WGS sequence"/>
</dbReference>
<dbReference type="PROSITE" id="PS01124">
    <property type="entry name" value="HTH_ARAC_FAMILY_2"/>
    <property type="match status" value="1"/>
</dbReference>
<dbReference type="Pfam" id="PF12833">
    <property type="entry name" value="HTH_18"/>
    <property type="match status" value="1"/>
</dbReference>
<dbReference type="EMBL" id="JAFMPY010000007">
    <property type="protein sequence ID" value="MBO0903735.1"/>
    <property type="molecule type" value="Genomic_DNA"/>
</dbReference>
<evidence type="ECO:0000313" key="6">
    <source>
        <dbReference type="Proteomes" id="UP000664288"/>
    </source>
</evidence>
<evidence type="ECO:0000256" key="3">
    <source>
        <dbReference type="ARBA" id="ARBA00023163"/>
    </source>
</evidence>
<dbReference type="PRINTS" id="PR00032">
    <property type="entry name" value="HTHARAC"/>
</dbReference>
<organism evidence="5 6">
    <name type="scientific">Jiella sonneratiae</name>
    <dbReference type="NCBI Taxonomy" id="2816856"/>
    <lineage>
        <taxon>Bacteria</taxon>
        <taxon>Pseudomonadati</taxon>
        <taxon>Pseudomonadota</taxon>
        <taxon>Alphaproteobacteria</taxon>
        <taxon>Hyphomicrobiales</taxon>
        <taxon>Aurantimonadaceae</taxon>
        <taxon>Jiella</taxon>
    </lineage>
</organism>
<dbReference type="SUPFAM" id="SSF46689">
    <property type="entry name" value="Homeodomain-like"/>
    <property type="match status" value="2"/>
</dbReference>
<reference evidence="5 6" key="1">
    <citation type="submission" date="2021-03" db="EMBL/GenBank/DDBJ databases">
        <title>Whole genome sequence of Jiella sp. MQZ13P-4.</title>
        <authorList>
            <person name="Tuo L."/>
        </authorList>
    </citation>
    <scope>NUCLEOTIDE SEQUENCE [LARGE SCALE GENOMIC DNA]</scope>
    <source>
        <strain evidence="5 6">MQZ13P-4</strain>
    </source>
</reference>
<dbReference type="InterPro" id="IPR020449">
    <property type="entry name" value="Tscrpt_reg_AraC-type_HTH"/>
</dbReference>
<comment type="caution">
    <text evidence="5">The sequence shown here is derived from an EMBL/GenBank/DDBJ whole genome shotgun (WGS) entry which is preliminary data.</text>
</comment>
<evidence type="ECO:0000259" key="4">
    <source>
        <dbReference type="PROSITE" id="PS01124"/>
    </source>
</evidence>